<dbReference type="InterPro" id="IPR036052">
    <property type="entry name" value="TrpB-like_PALP_sf"/>
</dbReference>
<dbReference type="EMBL" id="BOPV01000001">
    <property type="protein sequence ID" value="GIL39626.1"/>
    <property type="molecule type" value="Genomic_DNA"/>
</dbReference>
<evidence type="ECO:0000313" key="5">
    <source>
        <dbReference type="EMBL" id="GIL39626.1"/>
    </source>
</evidence>
<evidence type="ECO:0000313" key="6">
    <source>
        <dbReference type="Proteomes" id="UP000681075"/>
    </source>
</evidence>
<dbReference type="InterPro" id="IPR001926">
    <property type="entry name" value="TrpB-like_PALP"/>
</dbReference>
<dbReference type="GO" id="GO:0004794">
    <property type="term" value="F:threonine deaminase activity"/>
    <property type="evidence" value="ECO:0007669"/>
    <property type="project" value="TreeGrafter"/>
</dbReference>
<comment type="cofactor">
    <cofactor evidence="1">
        <name>pyridoxal 5'-phosphate</name>
        <dbReference type="ChEBI" id="CHEBI:597326"/>
    </cofactor>
</comment>
<dbReference type="Proteomes" id="UP000681075">
    <property type="component" value="Unassembled WGS sequence"/>
</dbReference>
<keyword evidence="6" id="KW-1185">Reference proteome</keyword>
<reference evidence="5" key="1">
    <citation type="submission" date="2021-02" db="EMBL/GenBank/DDBJ databases">
        <title>Genome sequence of Rhodospirillales sp. strain TMPK1 isolated from soil.</title>
        <authorList>
            <person name="Nakai R."/>
            <person name="Kusada H."/>
            <person name="Tamaki H."/>
        </authorList>
    </citation>
    <scope>NUCLEOTIDE SEQUENCE</scope>
    <source>
        <strain evidence="5">TMPK1</strain>
    </source>
</reference>
<protein>
    <submittedName>
        <fullName evidence="5">L-threonine ammonia-lyase</fullName>
    </submittedName>
</protein>
<dbReference type="InterPro" id="IPR050147">
    <property type="entry name" value="Ser/Thr_Dehydratase"/>
</dbReference>
<dbReference type="AlphaFoldDB" id="A0A8S8XEC8"/>
<evidence type="ECO:0000256" key="2">
    <source>
        <dbReference type="ARBA" id="ARBA00022898"/>
    </source>
</evidence>
<dbReference type="Gene3D" id="3.40.50.1100">
    <property type="match status" value="2"/>
</dbReference>
<dbReference type="GO" id="GO:0009097">
    <property type="term" value="P:isoleucine biosynthetic process"/>
    <property type="evidence" value="ECO:0007669"/>
    <property type="project" value="TreeGrafter"/>
</dbReference>
<evidence type="ECO:0000256" key="1">
    <source>
        <dbReference type="ARBA" id="ARBA00001933"/>
    </source>
</evidence>
<dbReference type="PANTHER" id="PTHR48078">
    <property type="entry name" value="THREONINE DEHYDRATASE, MITOCHONDRIAL-RELATED"/>
    <property type="match status" value="1"/>
</dbReference>
<dbReference type="RefSeq" id="WP_420242726.1">
    <property type="nucleotide sequence ID" value="NZ_BOPV01000001.1"/>
</dbReference>
<comment type="caution">
    <text evidence="5">The sequence shown here is derived from an EMBL/GenBank/DDBJ whole genome shotgun (WGS) entry which is preliminary data.</text>
</comment>
<proteinExistence type="predicted"/>
<dbReference type="Pfam" id="PF00291">
    <property type="entry name" value="PALP"/>
    <property type="match status" value="1"/>
</dbReference>
<keyword evidence="3" id="KW-0456">Lyase</keyword>
<dbReference type="GO" id="GO:0006567">
    <property type="term" value="P:L-threonine catabolic process"/>
    <property type="evidence" value="ECO:0007669"/>
    <property type="project" value="TreeGrafter"/>
</dbReference>
<feature type="domain" description="Tryptophan synthase beta chain-like PALP" evidence="4">
    <location>
        <begin position="23"/>
        <end position="292"/>
    </location>
</feature>
<sequence>MTLRAPTRDEIDAARARIRGIALRTPLVRLKHDGPDEIYCKLEQLQPIGSFKIRCGANALLSLPDEVRRDGVVTASAGNFAQGLGYAAKQIGVRVTSVVPDSAATSKLQALEKLGVALDIRSYEDWWRVMEAPHANGFGANFIHPVMEPAVLAGNATIGLELIEDLPAMANVLVPYGGGGLAVGIAAAVKAYRPDIRVFAVETEAAMPVAAAFQAGVPVTVEMKPSFVTGMGSRRVLDPMWPLVQSLLDGAVSTTLAETASAIRLLVERHHVVAEGAGAAPVAAALAGCDGPTVCIISGGHLDTTHLQAILAHSIPA</sequence>
<evidence type="ECO:0000259" key="4">
    <source>
        <dbReference type="Pfam" id="PF00291"/>
    </source>
</evidence>
<organism evidence="5 6">
    <name type="scientific">Roseiterribacter gracilis</name>
    <dbReference type="NCBI Taxonomy" id="2812848"/>
    <lineage>
        <taxon>Bacteria</taxon>
        <taxon>Pseudomonadati</taxon>
        <taxon>Pseudomonadota</taxon>
        <taxon>Alphaproteobacteria</taxon>
        <taxon>Rhodospirillales</taxon>
        <taxon>Roseiterribacteraceae</taxon>
        <taxon>Roseiterribacter</taxon>
    </lineage>
</organism>
<accession>A0A8S8XEC8</accession>
<dbReference type="PANTHER" id="PTHR48078:SF6">
    <property type="entry name" value="L-THREONINE DEHYDRATASE CATABOLIC TDCB"/>
    <property type="match status" value="1"/>
</dbReference>
<evidence type="ECO:0000256" key="3">
    <source>
        <dbReference type="ARBA" id="ARBA00023239"/>
    </source>
</evidence>
<dbReference type="GO" id="GO:0003941">
    <property type="term" value="F:L-serine ammonia-lyase activity"/>
    <property type="evidence" value="ECO:0007669"/>
    <property type="project" value="TreeGrafter"/>
</dbReference>
<gene>
    <name evidence="5" type="primary">tdcB</name>
    <name evidence="5" type="ORF">TMPK1_18630</name>
</gene>
<dbReference type="GO" id="GO:0006565">
    <property type="term" value="P:L-serine catabolic process"/>
    <property type="evidence" value="ECO:0007669"/>
    <property type="project" value="TreeGrafter"/>
</dbReference>
<dbReference type="SUPFAM" id="SSF53686">
    <property type="entry name" value="Tryptophan synthase beta subunit-like PLP-dependent enzymes"/>
    <property type="match status" value="1"/>
</dbReference>
<name>A0A8S8XEC8_9PROT</name>
<keyword evidence="2" id="KW-0663">Pyridoxal phosphate</keyword>